<feature type="compositionally biased region" description="Pro residues" evidence="1">
    <location>
        <begin position="434"/>
        <end position="456"/>
    </location>
</feature>
<feature type="region of interest" description="Disordered" evidence="1">
    <location>
        <begin position="146"/>
        <end position="354"/>
    </location>
</feature>
<feature type="region of interest" description="Disordered" evidence="1">
    <location>
        <begin position="367"/>
        <end position="501"/>
    </location>
</feature>
<feature type="compositionally biased region" description="Pro residues" evidence="1">
    <location>
        <begin position="265"/>
        <end position="283"/>
    </location>
</feature>
<reference evidence="2" key="1">
    <citation type="submission" date="2023-06" db="EMBL/GenBank/DDBJ databases">
        <title>Genome-scale phylogeny and comparative genomics of the fungal order Sordariales.</title>
        <authorList>
            <consortium name="Lawrence Berkeley National Laboratory"/>
            <person name="Hensen N."/>
            <person name="Bonometti L."/>
            <person name="Westerberg I."/>
            <person name="Brannstrom I.O."/>
            <person name="Guillou S."/>
            <person name="Cros-Aarteil S."/>
            <person name="Calhoun S."/>
            <person name="Haridas S."/>
            <person name="Kuo A."/>
            <person name="Mondo S."/>
            <person name="Pangilinan J."/>
            <person name="Riley R."/>
            <person name="Labutti K."/>
            <person name="Andreopoulos B."/>
            <person name="Lipzen A."/>
            <person name="Chen C."/>
            <person name="Yanf M."/>
            <person name="Daum C."/>
            <person name="Ng V."/>
            <person name="Clum A."/>
            <person name="Steindorff A."/>
            <person name="Ohm R."/>
            <person name="Martin F."/>
            <person name="Silar P."/>
            <person name="Natvig D."/>
            <person name="Lalanne C."/>
            <person name="Gautier V."/>
            <person name="Ament-Velasquez S.L."/>
            <person name="Kruys A."/>
            <person name="Hutchinson M.I."/>
            <person name="Powell A.J."/>
            <person name="Barry K."/>
            <person name="Miller A.N."/>
            <person name="Grigoriev I.V."/>
            <person name="Debuchy R."/>
            <person name="Gladieux P."/>
            <person name="Thoren M.H."/>
            <person name="Johannesson H."/>
        </authorList>
    </citation>
    <scope>NUCLEOTIDE SEQUENCE</scope>
    <source>
        <strain evidence="2">SMH4607-1</strain>
    </source>
</reference>
<feature type="compositionally biased region" description="Low complexity" evidence="1">
    <location>
        <begin position="169"/>
        <end position="180"/>
    </location>
</feature>
<dbReference type="EMBL" id="JAUKUA010000001">
    <property type="protein sequence ID" value="KAK0730807.1"/>
    <property type="molecule type" value="Genomic_DNA"/>
</dbReference>
<sequence>MAPNGPQVPKPPKVLKPLLTKKGMMRKRPGPAPKPLSERVWKPPKPRKRIEQSYTRQRKIDVLLFLLNHRVADSRMRKVPRRRIGQPHDQEPEQPMVRDENGDLVWYRAPTYIETSKFWKVPVPTIQGWWDAREKILEGTGIELPAAATGPRMLPPTERPAGPSAQTGDDSSMDVSVSSSGLPAATSGQPIEVRPDTTTATASGSASAAAPAPAPPNGAAPPPDSVAQPPNPPVTRRAPVPPPVASRPRPPPRSQYAPGPSQAQPLPPPPPPPPKSTPHPGPAPSVVQGHPAGPYRAQPQLTYDALNGPPVYASPLPAPRSLPTAQPQQHHVYGPSPPPNGGLPNHYPAYHGPPPPPGSYVLVVYYVPPAHPNQPPPPHHVIYHGLPPPGWQPPPHPDYTQRQPAQHHPAQPPTPHASRPAAPKAGSLWAQYTPQPPKPPPPPPPAPGTAPSPNPAQPIRLGEPQQPARPRGTHQPILPKATHGPPPPLNTENPKALLPRLAPSRQPLVALSVQPALPSLIRAQPPAVSINPTRTTPPPAPPPPPNTTIVTSPAGTANASPHQAPSGDGGRRSSSTMKEILRDKGATTSMQVSTTMSTPMPAQESCTGSLDERVANPAMEATLEATSEVVSVAASRDDSEAGPGDGLDEGAPGSTPEAYGKEDEEMTDA</sequence>
<organism evidence="2 3">
    <name type="scientific">Lasiosphaeris hirsuta</name>
    <dbReference type="NCBI Taxonomy" id="260670"/>
    <lineage>
        <taxon>Eukaryota</taxon>
        <taxon>Fungi</taxon>
        <taxon>Dikarya</taxon>
        <taxon>Ascomycota</taxon>
        <taxon>Pezizomycotina</taxon>
        <taxon>Sordariomycetes</taxon>
        <taxon>Sordariomycetidae</taxon>
        <taxon>Sordariales</taxon>
        <taxon>Lasiosphaeriaceae</taxon>
        <taxon>Lasiosphaeris</taxon>
    </lineage>
</organism>
<feature type="compositionally biased region" description="Pro residues" evidence="1">
    <location>
        <begin position="369"/>
        <end position="379"/>
    </location>
</feature>
<evidence type="ECO:0000313" key="3">
    <source>
        <dbReference type="Proteomes" id="UP001172102"/>
    </source>
</evidence>
<feature type="region of interest" description="Disordered" evidence="1">
    <location>
        <begin position="1"/>
        <end position="53"/>
    </location>
</feature>
<evidence type="ECO:0000313" key="2">
    <source>
        <dbReference type="EMBL" id="KAK0730807.1"/>
    </source>
</evidence>
<feature type="region of interest" description="Disordered" evidence="1">
    <location>
        <begin position="626"/>
        <end position="669"/>
    </location>
</feature>
<dbReference type="PRINTS" id="PR01217">
    <property type="entry name" value="PRICHEXTENSN"/>
</dbReference>
<dbReference type="AlphaFoldDB" id="A0AA40EA75"/>
<feature type="compositionally biased region" description="Pro residues" evidence="1">
    <location>
        <begin position="535"/>
        <end position="546"/>
    </location>
</feature>
<name>A0AA40EA75_9PEZI</name>
<feature type="region of interest" description="Disordered" evidence="1">
    <location>
        <begin position="524"/>
        <end position="609"/>
    </location>
</feature>
<feature type="compositionally biased region" description="Low complexity" evidence="1">
    <location>
        <begin position="587"/>
        <end position="600"/>
    </location>
</feature>
<protein>
    <submittedName>
        <fullName evidence="2">Uncharacterized protein</fullName>
    </submittedName>
</protein>
<comment type="caution">
    <text evidence="2">The sequence shown here is derived from an EMBL/GenBank/DDBJ whole genome shotgun (WGS) entry which is preliminary data.</text>
</comment>
<gene>
    <name evidence="2" type="ORF">B0H67DRAFT_51090</name>
</gene>
<feature type="compositionally biased region" description="Pro residues" evidence="1">
    <location>
        <begin position="1"/>
        <end position="14"/>
    </location>
</feature>
<keyword evidence="3" id="KW-1185">Reference proteome</keyword>
<proteinExistence type="predicted"/>
<accession>A0AA40EA75</accession>
<evidence type="ECO:0000256" key="1">
    <source>
        <dbReference type="SAM" id="MobiDB-lite"/>
    </source>
</evidence>
<dbReference type="Proteomes" id="UP001172102">
    <property type="component" value="Unassembled WGS sequence"/>
</dbReference>
<feature type="compositionally biased region" description="Pro residues" evidence="1">
    <location>
        <begin position="386"/>
        <end position="397"/>
    </location>
</feature>
<feature type="compositionally biased region" description="Low complexity" evidence="1">
    <location>
        <begin position="254"/>
        <end position="264"/>
    </location>
</feature>
<feature type="compositionally biased region" description="Polar residues" evidence="1">
    <location>
        <begin position="554"/>
        <end position="563"/>
    </location>
</feature>
<feature type="compositionally biased region" description="Pro residues" evidence="1">
    <location>
        <begin position="212"/>
        <end position="253"/>
    </location>
</feature>
<feature type="compositionally biased region" description="Low complexity" evidence="1">
    <location>
        <begin position="196"/>
        <end position="211"/>
    </location>
</feature>